<evidence type="ECO:0000313" key="1">
    <source>
        <dbReference type="EMBL" id="PUU82473.1"/>
    </source>
</evidence>
<dbReference type="Proteomes" id="UP000244722">
    <property type="component" value="Unassembled WGS sequence"/>
</dbReference>
<gene>
    <name evidence="1" type="ORF">B9Z19DRAFT_418927</name>
</gene>
<dbReference type="EMBL" id="NESQ01000028">
    <property type="protein sequence ID" value="PUU82473.1"/>
    <property type="molecule type" value="Genomic_DNA"/>
</dbReference>
<protein>
    <submittedName>
        <fullName evidence="1">Uncharacterized protein</fullName>
    </submittedName>
</protein>
<reference evidence="1 2" key="1">
    <citation type="submission" date="2017-04" db="EMBL/GenBank/DDBJ databases">
        <title>Draft genome sequence of Tuber borchii Vittad., a whitish edible truffle.</title>
        <authorList>
            <consortium name="DOE Joint Genome Institute"/>
            <person name="Murat C."/>
            <person name="Kuo A."/>
            <person name="Barry K.W."/>
            <person name="Clum A."/>
            <person name="Dockter R.B."/>
            <person name="Fauchery L."/>
            <person name="Iotti M."/>
            <person name="Kohler A."/>
            <person name="Labutti K."/>
            <person name="Lindquist E.A."/>
            <person name="Lipzen A."/>
            <person name="Ohm R.A."/>
            <person name="Wang M."/>
            <person name="Grigoriev I.V."/>
            <person name="Zambonelli A."/>
            <person name="Martin F.M."/>
        </authorList>
    </citation>
    <scope>NUCLEOTIDE SEQUENCE [LARGE SCALE GENOMIC DNA]</scope>
    <source>
        <strain evidence="1 2">Tbo3840</strain>
    </source>
</reference>
<organism evidence="1 2">
    <name type="scientific">Tuber borchii</name>
    <name type="common">White truffle</name>
    <dbReference type="NCBI Taxonomy" id="42251"/>
    <lineage>
        <taxon>Eukaryota</taxon>
        <taxon>Fungi</taxon>
        <taxon>Dikarya</taxon>
        <taxon>Ascomycota</taxon>
        <taxon>Pezizomycotina</taxon>
        <taxon>Pezizomycetes</taxon>
        <taxon>Pezizales</taxon>
        <taxon>Tuberaceae</taxon>
        <taxon>Tuber</taxon>
    </lineage>
</organism>
<proteinExistence type="predicted"/>
<accession>A0A2T7A403</accession>
<comment type="caution">
    <text evidence="1">The sequence shown here is derived from an EMBL/GenBank/DDBJ whole genome shotgun (WGS) entry which is preliminary data.</text>
</comment>
<keyword evidence="2" id="KW-1185">Reference proteome</keyword>
<dbReference type="AlphaFoldDB" id="A0A2T7A403"/>
<sequence length="90" mass="9954">MIICKENNLLGMGLITLILPATTLHVISRKGSSLTLIGDLETHSSEDKSWDIVWMSARVCVCVYEREYVCLDKEEEEEGRRGGAGGGRGR</sequence>
<name>A0A2T7A403_TUBBO</name>
<evidence type="ECO:0000313" key="2">
    <source>
        <dbReference type="Proteomes" id="UP000244722"/>
    </source>
</evidence>